<feature type="region of interest" description="Disordered" evidence="1">
    <location>
        <begin position="37"/>
        <end position="66"/>
    </location>
</feature>
<gene>
    <name evidence="2" type="ORF">PXEA_LOCUS16284</name>
</gene>
<accession>A0A448WXT8</accession>
<evidence type="ECO:0000313" key="3">
    <source>
        <dbReference type="Proteomes" id="UP000784294"/>
    </source>
</evidence>
<dbReference type="EMBL" id="CAAALY010058671">
    <property type="protein sequence ID" value="VEL22844.1"/>
    <property type="molecule type" value="Genomic_DNA"/>
</dbReference>
<evidence type="ECO:0000256" key="1">
    <source>
        <dbReference type="SAM" id="MobiDB-lite"/>
    </source>
</evidence>
<protein>
    <submittedName>
        <fullName evidence="2">Uncharacterized protein</fullName>
    </submittedName>
</protein>
<feature type="compositionally biased region" description="Polar residues" evidence="1">
    <location>
        <begin position="176"/>
        <end position="186"/>
    </location>
</feature>
<reference evidence="2" key="1">
    <citation type="submission" date="2018-11" db="EMBL/GenBank/DDBJ databases">
        <authorList>
            <consortium name="Pathogen Informatics"/>
        </authorList>
    </citation>
    <scope>NUCLEOTIDE SEQUENCE</scope>
</reference>
<comment type="caution">
    <text evidence="2">The sequence shown here is derived from an EMBL/GenBank/DDBJ whole genome shotgun (WGS) entry which is preliminary data.</text>
</comment>
<sequence>MTQRAGRLPSKSRVCACLFRLPRAAVWYVGSCVSVGRRASHRPTSGSARSQFTRGPGLRGRDDRRVSASARLDHRVDWASGCAAPRPETTDARTRGRAVRCILPTHRQTPAFLDGACTPEPPLASDPNSRTHTHTHTHVTLYVQTSLSSASPAQTTWVSVCWGERQSHREVGLGGVTSQEGSGQDWEQSESRERVTRVGPRLALLCPPSGVKCLCCRSSGPLWVYRWGGGSSDSTATNPPSEGMSQPWSVGLRDGVRRNIVARLNTSKAKWAASNS</sequence>
<keyword evidence="3" id="KW-1185">Reference proteome</keyword>
<name>A0A448WXT8_9PLAT</name>
<dbReference type="AlphaFoldDB" id="A0A448WXT8"/>
<feature type="compositionally biased region" description="Polar residues" evidence="1">
    <location>
        <begin position="42"/>
        <end position="53"/>
    </location>
</feature>
<dbReference type="Proteomes" id="UP000784294">
    <property type="component" value="Unassembled WGS sequence"/>
</dbReference>
<organism evidence="2 3">
    <name type="scientific">Protopolystoma xenopodis</name>
    <dbReference type="NCBI Taxonomy" id="117903"/>
    <lineage>
        <taxon>Eukaryota</taxon>
        <taxon>Metazoa</taxon>
        <taxon>Spiralia</taxon>
        <taxon>Lophotrochozoa</taxon>
        <taxon>Platyhelminthes</taxon>
        <taxon>Monogenea</taxon>
        <taxon>Polyopisthocotylea</taxon>
        <taxon>Polystomatidea</taxon>
        <taxon>Polystomatidae</taxon>
        <taxon>Protopolystoma</taxon>
    </lineage>
</organism>
<feature type="region of interest" description="Disordered" evidence="1">
    <location>
        <begin position="174"/>
        <end position="193"/>
    </location>
</feature>
<proteinExistence type="predicted"/>
<evidence type="ECO:0000313" key="2">
    <source>
        <dbReference type="EMBL" id="VEL22844.1"/>
    </source>
</evidence>